<evidence type="ECO:0000259" key="7">
    <source>
        <dbReference type="PROSITE" id="PS50110"/>
    </source>
</evidence>
<keyword evidence="4" id="KW-0238">DNA-binding</keyword>
<proteinExistence type="predicted"/>
<dbReference type="Gene3D" id="3.40.50.2300">
    <property type="match status" value="1"/>
</dbReference>
<keyword evidence="2" id="KW-0902">Two-component regulatory system</keyword>
<dbReference type="AlphaFoldDB" id="A0A1F5ED43"/>
<name>A0A1F5ED43_9BACT</name>
<gene>
    <name evidence="8" type="ORF">A3F08_02120</name>
</gene>
<evidence type="ECO:0000256" key="1">
    <source>
        <dbReference type="ARBA" id="ARBA00022553"/>
    </source>
</evidence>
<evidence type="ECO:0000256" key="5">
    <source>
        <dbReference type="ARBA" id="ARBA00023163"/>
    </source>
</evidence>
<dbReference type="FunFam" id="3.40.50.2300:FF:000001">
    <property type="entry name" value="DNA-binding response regulator PhoB"/>
    <property type="match status" value="1"/>
</dbReference>
<dbReference type="InterPro" id="IPR001789">
    <property type="entry name" value="Sig_transdc_resp-reg_receiver"/>
</dbReference>
<dbReference type="EMBL" id="MEZV01000060">
    <property type="protein sequence ID" value="OGD65349.1"/>
    <property type="molecule type" value="Genomic_DNA"/>
</dbReference>
<evidence type="ECO:0000256" key="2">
    <source>
        <dbReference type="ARBA" id="ARBA00023012"/>
    </source>
</evidence>
<feature type="domain" description="Response regulatory" evidence="7">
    <location>
        <begin position="9"/>
        <end position="125"/>
    </location>
</feature>
<dbReference type="CDD" id="cd17574">
    <property type="entry name" value="REC_OmpR"/>
    <property type="match status" value="1"/>
</dbReference>
<dbReference type="PROSITE" id="PS50110">
    <property type="entry name" value="RESPONSE_REGULATORY"/>
    <property type="match status" value="1"/>
</dbReference>
<dbReference type="PANTHER" id="PTHR44591:SF3">
    <property type="entry name" value="RESPONSE REGULATORY DOMAIN-CONTAINING PROTEIN"/>
    <property type="match status" value="1"/>
</dbReference>
<dbReference type="SUPFAM" id="SSF52172">
    <property type="entry name" value="CheY-like"/>
    <property type="match status" value="1"/>
</dbReference>
<dbReference type="SMART" id="SM00448">
    <property type="entry name" value="REC"/>
    <property type="match status" value="1"/>
</dbReference>
<protein>
    <recommendedName>
        <fullName evidence="7">Response regulatory domain-containing protein</fullName>
    </recommendedName>
</protein>
<comment type="caution">
    <text evidence="8">The sequence shown here is derived from an EMBL/GenBank/DDBJ whole genome shotgun (WGS) entry which is preliminary data.</text>
</comment>
<keyword evidence="5" id="KW-0804">Transcription</keyword>
<dbReference type="InterPro" id="IPR050595">
    <property type="entry name" value="Bact_response_regulator"/>
</dbReference>
<dbReference type="PANTHER" id="PTHR44591">
    <property type="entry name" value="STRESS RESPONSE REGULATOR PROTEIN 1"/>
    <property type="match status" value="1"/>
</dbReference>
<feature type="modified residue" description="4-aspartylphosphate" evidence="6">
    <location>
        <position position="58"/>
    </location>
</feature>
<organism evidence="8 9">
    <name type="scientific">Candidatus Berkelbacteria bacterium RIFCSPHIGHO2_12_FULL_36_9</name>
    <dbReference type="NCBI Taxonomy" id="1797469"/>
    <lineage>
        <taxon>Bacteria</taxon>
        <taxon>Candidatus Berkelbacteria</taxon>
    </lineage>
</organism>
<dbReference type="Proteomes" id="UP000176451">
    <property type="component" value="Unassembled WGS sequence"/>
</dbReference>
<dbReference type="GO" id="GO:0000160">
    <property type="term" value="P:phosphorelay signal transduction system"/>
    <property type="evidence" value="ECO:0007669"/>
    <property type="project" value="UniProtKB-KW"/>
</dbReference>
<dbReference type="InterPro" id="IPR011006">
    <property type="entry name" value="CheY-like_superfamily"/>
</dbReference>
<dbReference type="STRING" id="1797469.A3F08_02120"/>
<evidence type="ECO:0000256" key="3">
    <source>
        <dbReference type="ARBA" id="ARBA00023015"/>
    </source>
</evidence>
<evidence type="ECO:0000313" key="8">
    <source>
        <dbReference type="EMBL" id="OGD65349.1"/>
    </source>
</evidence>
<dbReference type="Pfam" id="PF00072">
    <property type="entry name" value="Response_reg"/>
    <property type="match status" value="1"/>
</dbReference>
<sequence length="139" mass="15561">MTDESPKTRILIVDDDQTLLNMYKERLEAGGYEVITASNGEEGLAKAIEYLPQCILLDILMPKVNGFDVLESIRSTEETKNIAVIMLTALVQESNKQKGLSEGVDDYIIKSETMPGEVISKIENVIKKKKSELEQRAQQ</sequence>
<keyword evidence="1 6" id="KW-0597">Phosphoprotein</keyword>
<evidence type="ECO:0000313" key="9">
    <source>
        <dbReference type="Proteomes" id="UP000176451"/>
    </source>
</evidence>
<dbReference type="GO" id="GO:0003677">
    <property type="term" value="F:DNA binding"/>
    <property type="evidence" value="ECO:0007669"/>
    <property type="project" value="UniProtKB-KW"/>
</dbReference>
<reference evidence="8 9" key="1">
    <citation type="journal article" date="2016" name="Nat. Commun.">
        <title>Thousands of microbial genomes shed light on interconnected biogeochemical processes in an aquifer system.</title>
        <authorList>
            <person name="Anantharaman K."/>
            <person name="Brown C.T."/>
            <person name="Hug L.A."/>
            <person name="Sharon I."/>
            <person name="Castelle C.J."/>
            <person name="Probst A.J."/>
            <person name="Thomas B.C."/>
            <person name="Singh A."/>
            <person name="Wilkins M.J."/>
            <person name="Karaoz U."/>
            <person name="Brodie E.L."/>
            <person name="Williams K.H."/>
            <person name="Hubbard S.S."/>
            <person name="Banfield J.F."/>
        </authorList>
    </citation>
    <scope>NUCLEOTIDE SEQUENCE [LARGE SCALE GENOMIC DNA]</scope>
</reference>
<evidence type="ECO:0000256" key="6">
    <source>
        <dbReference type="PROSITE-ProRule" id="PRU00169"/>
    </source>
</evidence>
<accession>A0A1F5ED43</accession>
<keyword evidence="3" id="KW-0805">Transcription regulation</keyword>
<evidence type="ECO:0000256" key="4">
    <source>
        <dbReference type="ARBA" id="ARBA00023125"/>
    </source>
</evidence>